<protein>
    <submittedName>
        <fullName evidence="2">Uncharacterized protein</fullName>
    </submittedName>
</protein>
<keyword evidence="3" id="KW-1185">Reference proteome</keyword>
<reference evidence="2 3" key="1">
    <citation type="journal article" date="2008" name="Int. J. Syst. Evol. Microbiol.">
        <title>Luteimonas marina sp. nov., isolated from seawater.</title>
        <authorList>
            <person name="Baik K.S."/>
            <person name="Park S.C."/>
            <person name="Kim M.S."/>
            <person name="Kim E.M."/>
            <person name="Park C."/>
            <person name="Chun J."/>
            <person name="Seong C.N."/>
        </authorList>
    </citation>
    <scope>NUCLEOTIDE SEQUENCE [LARGE SCALE GENOMIC DNA]</scope>
    <source>
        <strain evidence="2 3">FR1330</strain>
    </source>
</reference>
<comment type="caution">
    <text evidence="2">The sequence shown here is derived from an EMBL/GenBank/DDBJ whole genome shotgun (WGS) entry which is preliminary data.</text>
</comment>
<dbReference type="EMBL" id="VOHK01000007">
    <property type="protein sequence ID" value="TWT18159.1"/>
    <property type="molecule type" value="Genomic_DNA"/>
</dbReference>
<sequence length="145" mass="14974">MALQGATDMIDAIQVAALEAAANPAAAPALQPQASAVDVREFAQAMERSGGAKPAGAPEAVANPAPAGESASAKMMVSAFDSLNGTAKNIESLSRAMSASATEMTPGQMLEMTMQCHQFLFQSQLTSNVANRTSDGVQQLFRQQS</sequence>
<dbReference type="AlphaFoldDB" id="A0A5C5TX76"/>
<evidence type="ECO:0000313" key="2">
    <source>
        <dbReference type="EMBL" id="TWT18159.1"/>
    </source>
</evidence>
<accession>A0A5C5TX76</accession>
<dbReference type="Proteomes" id="UP000319980">
    <property type="component" value="Unassembled WGS sequence"/>
</dbReference>
<evidence type="ECO:0000256" key="1">
    <source>
        <dbReference type="SAM" id="MobiDB-lite"/>
    </source>
</evidence>
<gene>
    <name evidence="2" type="ORF">FQY83_15585</name>
</gene>
<feature type="region of interest" description="Disordered" evidence="1">
    <location>
        <begin position="45"/>
        <end position="68"/>
    </location>
</feature>
<name>A0A5C5TX76_9GAMM</name>
<proteinExistence type="predicted"/>
<evidence type="ECO:0000313" key="3">
    <source>
        <dbReference type="Proteomes" id="UP000319980"/>
    </source>
</evidence>
<organism evidence="2 3">
    <name type="scientific">Luteimonas marina</name>
    <dbReference type="NCBI Taxonomy" id="488485"/>
    <lineage>
        <taxon>Bacteria</taxon>
        <taxon>Pseudomonadati</taxon>
        <taxon>Pseudomonadota</taxon>
        <taxon>Gammaproteobacteria</taxon>
        <taxon>Lysobacterales</taxon>
        <taxon>Lysobacteraceae</taxon>
        <taxon>Luteimonas</taxon>
    </lineage>
</organism>